<dbReference type="RefSeq" id="WP_235290950.1">
    <property type="nucleotide sequence ID" value="NZ_BSOH01000007.1"/>
</dbReference>
<organism evidence="1 2">
    <name type="scientific">Portibacter lacus</name>
    <dbReference type="NCBI Taxonomy" id="1099794"/>
    <lineage>
        <taxon>Bacteria</taxon>
        <taxon>Pseudomonadati</taxon>
        <taxon>Bacteroidota</taxon>
        <taxon>Saprospiria</taxon>
        <taxon>Saprospirales</taxon>
        <taxon>Haliscomenobacteraceae</taxon>
        <taxon>Portibacter</taxon>
    </lineage>
</organism>
<keyword evidence="2" id="KW-1185">Reference proteome</keyword>
<dbReference type="EMBL" id="BSOH01000007">
    <property type="protein sequence ID" value="GLR16868.1"/>
    <property type="molecule type" value="Genomic_DNA"/>
</dbReference>
<reference evidence="1" key="1">
    <citation type="journal article" date="2014" name="Int. J. Syst. Evol. Microbiol.">
        <title>Complete genome sequence of Corynebacterium casei LMG S-19264T (=DSM 44701T), isolated from a smear-ripened cheese.</title>
        <authorList>
            <consortium name="US DOE Joint Genome Institute (JGI-PGF)"/>
            <person name="Walter F."/>
            <person name="Albersmeier A."/>
            <person name="Kalinowski J."/>
            <person name="Ruckert C."/>
        </authorList>
    </citation>
    <scope>NUCLEOTIDE SEQUENCE</scope>
    <source>
        <strain evidence="1">NBRC 108769</strain>
    </source>
</reference>
<evidence type="ECO:0000313" key="2">
    <source>
        <dbReference type="Proteomes" id="UP001156666"/>
    </source>
</evidence>
<protein>
    <recommendedName>
        <fullName evidence="3">DUF3575 domain-containing protein</fullName>
    </recommendedName>
</protein>
<proteinExistence type="predicted"/>
<dbReference type="Proteomes" id="UP001156666">
    <property type="component" value="Unassembled WGS sequence"/>
</dbReference>
<evidence type="ECO:0008006" key="3">
    <source>
        <dbReference type="Google" id="ProtNLM"/>
    </source>
</evidence>
<gene>
    <name evidence="1" type="ORF">GCM10007940_14830</name>
</gene>
<sequence>MINRLLIFIAFITLFNLTAYGQFEIKTNALGLVANNYNGQVELLLNDKSGIELEASYRETPWILSLSGSEIENSSFRTMISYKYYIGGEDPTSGLYFGPYLKLKVAGLDNIPTEVDKDYVPGPAAPETVRVFNTAFFIGLNAGQKIVFNNNLLIEYYGGFGYALYNDKRINDKDYEPALENFIAVERNSFTWPLDFRLGLTLGYRFWR</sequence>
<reference evidence="1" key="2">
    <citation type="submission" date="2023-01" db="EMBL/GenBank/DDBJ databases">
        <title>Draft genome sequence of Portibacter lacus strain NBRC 108769.</title>
        <authorList>
            <person name="Sun Q."/>
            <person name="Mori K."/>
        </authorList>
    </citation>
    <scope>NUCLEOTIDE SEQUENCE</scope>
    <source>
        <strain evidence="1">NBRC 108769</strain>
    </source>
</reference>
<accession>A0AA37SLU3</accession>
<dbReference type="InterPro" id="IPR021958">
    <property type="entry name" value="DUF3575"/>
</dbReference>
<name>A0AA37SLU3_9BACT</name>
<comment type="caution">
    <text evidence="1">The sequence shown here is derived from an EMBL/GenBank/DDBJ whole genome shotgun (WGS) entry which is preliminary data.</text>
</comment>
<evidence type="ECO:0000313" key="1">
    <source>
        <dbReference type="EMBL" id="GLR16868.1"/>
    </source>
</evidence>
<dbReference type="AlphaFoldDB" id="A0AA37SLU3"/>
<dbReference type="Pfam" id="PF12099">
    <property type="entry name" value="DUF3575"/>
    <property type="match status" value="1"/>
</dbReference>